<dbReference type="STRING" id="1348657.M622_07610"/>
<dbReference type="AlphaFoldDB" id="S9Z9A1"/>
<evidence type="ECO:0000313" key="2">
    <source>
        <dbReference type="Proteomes" id="UP000015455"/>
    </source>
</evidence>
<comment type="caution">
    <text evidence="1">The sequence shown here is derived from an EMBL/GenBank/DDBJ whole genome shotgun (WGS) entry which is preliminary data.</text>
</comment>
<sequence length="273" mass="31052">MSTIGARIAANGWLQGSVLRDDDLRSLSERYSFKMHRVADVIGLVVSQSCDLTYDWLEGEPCAELLLGLKAETEDAIKKRGNCTGGKHPRCLHMPIQYGGSEVWFEFVPWNRFAVDRTAFLDITPDHERNCFSVDLDVVTNWLAQRYIRAAFPDDFNDLLEAARKKQKKLHERLSPDVSGLYAQISPDRDLRTGERYSVNLLALVPDSHETQRVSVHETVEKLAALMRLVDMEVLSAVALESEISYATVRSYRRFPLEHLSLRSDPLDPMPFV</sequence>
<dbReference type="PATRIC" id="fig|1348657.5.peg.3554"/>
<dbReference type="OrthoDB" id="583587at2"/>
<gene>
    <name evidence="1" type="ORF">M622_07610</name>
</gene>
<name>S9Z9A1_9RHOO</name>
<protein>
    <submittedName>
        <fullName evidence="1">Uncharacterized protein</fullName>
    </submittedName>
</protein>
<dbReference type="eggNOG" id="ENOG5032QU9">
    <property type="taxonomic scope" value="Bacteria"/>
</dbReference>
<dbReference type="Proteomes" id="UP000015455">
    <property type="component" value="Unassembled WGS sequence"/>
</dbReference>
<dbReference type="EMBL" id="ATJV01000114">
    <property type="protein sequence ID" value="EPZ13830.1"/>
    <property type="molecule type" value="Genomic_DNA"/>
</dbReference>
<dbReference type="RefSeq" id="WP_021250936.1">
    <property type="nucleotide sequence ID" value="NZ_ATJV01000114.1"/>
</dbReference>
<reference evidence="1 2" key="1">
    <citation type="submission" date="2013-06" db="EMBL/GenBank/DDBJ databases">
        <title>Draft genome sequence of Thauera terpenica.</title>
        <authorList>
            <person name="Liu B."/>
            <person name="Frostegard A.H."/>
            <person name="Shapleigh J.P."/>
        </authorList>
    </citation>
    <scope>NUCLEOTIDE SEQUENCE [LARGE SCALE GENOMIC DNA]</scope>
    <source>
        <strain evidence="1 2">58Eu</strain>
    </source>
</reference>
<organism evidence="1 2">
    <name type="scientific">Thauera terpenica 58Eu</name>
    <dbReference type="NCBI Taxonomy" id="1348657"/>
    <lineage>
        <taxon>Bacteria</taxon>
        <taxon>Pseudomonadati</taxon>
        <taxon>Pseudomonadota</taxon>
        <taxon>Betaproteobacteria</taxon>
        <taxon>Rhodocyclales</taxon>
        <taxon>Zoogloeaceae</taxon>
        <taxon>Thauera</taxon>
    </lineage>
</organism>
<proteinExistence type="predicted"/>
<accession>S9Z9A1</accession>
<evidence type="ECO:0000313" key="1">
    <source>
        <dbReference type="EMBL" id="EPZ13830.1"/>
    </source>
</evidence>
<keyword evidence="2" id="KW-1185">Reference proteome</keyword>